<dbReference type="InterPro" id="IPR000794">
    <property type="entry name" value="Beta-ketoacyl_synthase"/>
</dbReference>
<accession>A0ABS0NIN0</accession>
<dbReference type="InterPro" id="IPR014030">
    <property type="entry name" value="Ketoacyl_synth_N"/>
</dbReference>
<evidence type="ECO:0000256" key="3">
    <source>
        <dbReference type="ARBA" id="ARBA00023315"/>
    </source>
</evidence>
<evidence type="ECO:0000256" key="1">
    <source>
        <dbReference type="ARBA" id="ARBA00008467"/>
    </source>
</evidence>
<dbReference type="PROSITE" id="PS00606">
    <property type="entry name" value="KS3_1"/>
    <property type="match status" value="1"/>
</dbReference>
<proteinExistence type="inferred from homology"/>
<reference evidence="6 7" key="1">
    <citation type="submission" date="2020-09" db="EMBL/GenBank/DDBJ databases">
        <title>Biosynthesis of the nuclear factor of activated T cells inhibitor NFAT-133 and its congeners in Streptomyces pactum.</title>
        <authorList>
            <person name="Zhou W."/>
            <person name="Posri P."/>
            <person name="Abugrain M.E."/>
            <person name="Weisberg A.J."/>
            <person name="Chang J.H."/>
            <person name="Mahmud T."/>
        </authorList>
    </citation>
    <scope>NUCLEOTIDE SEQUENCE [LARGE SCALE GENOMIC DNA]</scope>
    <source>
        <strain evidence="6 7">ATCC 27456</strain>
    </source>
</reference>
<gene>
    <name evidence="6" type="ORF">IHE55_09740</name>
</gene>
<dbReference type="EMBL" id="JACYXC010000001">
    <property type="protein sequence ID" value="MBH5335061.1"/>
    <property type="molecule type" value="Genomic_DNA"/>
</dbReference>
<evidence type="ECO:0000313" key="6">
    <source>
        <dbReference type="EMBL" id="MBH5335061.1"/>
    </source>
</evidence>
<protein>
    <submittedName>
        <fullName evidence="6">Beta-ketoacyl-[acyl-carrier-protein] synthase family protein</fullName>
    </submittedName>
</protein>
<dbReference type="SMART" id="SM00825">
    <property type="entry name" value="PKS_KS"/>
    <property type="match status" value="1"/>
</dbReference>
<feature type="domain" description="Ketosynthase family 3 (KS3)" evidence="5">
    <location>
        <begin position="1"/>
        <end position="392"/>
    </location>
</feature>
<sequence>MDDVVITGLGVLSCLGSGVEAYWKGLHAARSAPRRIPAPNADMPHPSMYLVPDEDLPAGPAEQDGLPLGRGSQFALEAARQAVADAGADSLAALDPARVAVSVSTGMGDADLHEGWRPAGPAGTDRWAPAFPAAAVVAGWFGAEGPSTSISNACSASGYALTVAADQIRSGEADVVIVGGTEACSRVAMACFNRLGAMDPERCRPFATGRRGTLFGEGAAVMVVESAEHARRRGAPRAYAALAGSGWSCDAYHATAPEPTGAEIGRGMRQALEEAGAAPSDVAFVVPHGTGTELNDVVESETLATVLGGTTTPVYNLKALVGHTGSAAGAFGALTSALLLHHGTVPGNVDIGEQDPRCTVSLPTAAAPTRGRFGLVNAYAFGGNNISLVLQEARL</sequence>
<dbReference type="Gene3D" id="3.40.47.10">
    <property type="match status" value="1"/>
</dbReference>
<keyword evidence="3" id="KW-0012">Acyltransferase</keyword>
<dbReference type="SUPFAM" id="SSF53901">
    <property type="entry name" value="Thiolase-like"/>
    <property type="match status" value="1"/>
</dbReference>
<keyword evidence="7" id="KW-1185">Reference proteome</keyword>
<evidence type="ECO:0000313" key="7">
    <source>
        <dbReference type="Proteomes" id="UP000807371"/>
    </source>
</evidence>
<dbReference type="InterPro" id="IPR014031">
    <property type="entry name" value="Ketoacyl_synth_C"/>
</dbReference>
<keyword evidence="2 4" id="KW-0808">Transferase</keyword>
<dbReference type="PANTHER" id="PTHR11712">
    <property type="entry name" value="POLYKETIDE SYNTHASE-RELATED"/>
    <property type="match status" value="1"/>
</dbReference>
<name>A0ABS0NIN0_9ACTN</name>
<organism evidence="6 7">
    <name type="scientific">Streptomyces pactum</name>
    <dbReference type="NCBI Taxonomy" id="68249"/>
    <lineage>
        <taxon>Bacteria</taxon>
        <taxon>Bacillati</taxon>
        <taxon>Actinomycetota</taxon>
        <taxon>Actinomycetes</taxon>
        <taxon>Kitasatosporales</taxon>
        <taxon>Streptomycetaceae</taxon>
        <taxon>Streptomyces</taxon>
    </lineage>
</organism>
<dbReference type="RefSeq" id="WP_197988672.1">
    <property type="nucleotide sequence ID" value="NZ_JACYXC010000001.1"/>
</dbReference>
<evidence type="ECO:0000259" key="5">
    <source>
        <dbReference type="PROSITE" id="PS52004"/>
    </source>
</evidence>
<evidence type="ECO:0000256" key="4">
    <source>
        <dbReference type="RuleBase" id="RU003694"/>
    </source>
</evidence>
<dbReference type="InterPro" id="IPR018201">
    <property type="entry name" value="Ketoacyl_synth_AS"/>
</dbReference>
<comment type="similarity">
    <text evidence="1 4">Belongs to the thiolase-like superfamily. Beta-ketoacyl-ACP synthases family.</text>
</comment>
<comment type="caution">
    <text evidence="6">The sequence shown here is derived from an EMBL/GenBank/DDBJ whole genome shotgun (WGS) entry which is preliminary data.</text>
</comment>
<dbReference type="PANTHER" id="PTHR11712:SF336">
    <property type="entry name" value="3-OXOACYL-[ACYL-CARRIER-PROTEIN] SYNTHASE, MITOCHONDRIAL"/>
    <property type="match status" value="1"/>
</dbReference>
<dbReference type="InterPro" id="IPR016039">
    <property type="entry name" value="Thiolase-like"/>
</dbReference>
<dbReference type="Pfam" id="PF00109">
    <property type="entry name" value="ketoacyl-synt"/>
    <property type="match status" value="1"/>
</dbReference>
<evidence type="ECO:0000256" key="2">
    <source>
        <dbReference type="ARBA" id="ARBA00022679"/>
    </source>
</evidence>
<dbReference type="PROSITE" id="PS52004">
    <property type="entry name" value="KS3_2"/>
    <property type="match status" value="1"/>
</dbReference>
<dbReference type="InterPro" id="IPR020841">
    <property type="entry name" value="PKS_Beta-ketoAc_synthase_dom"/>
</dbReference>
<dbReference type="Pfam" id="PF02801">
    <property type="entry name" value="Ketoacyl-synt_C"/>
    <property type="match status" value="1"/>
</dbReference>
<dbReference type="CDD" id="cd00834">
    <property type="entry name" value="KAS_I_II"/>
    <property type="match status" value="1"/>
</dbReference>
<dbReference type="Proteomes" id="UP000807371">
    <property type="component" value="Unassembled WGS sequence"/>
</dbReference>